<dbReference type="GO" id="GO:0006189">
    <property type="term" value="P:'de novo' IMP biosynthetic process"/>
    <property type="evidence" value="ECO:0007669"/>
    <property type="project" value="UniProtKB-UniRule"/>
</dbReference>
<evidence type="ECO:0000313" key="12">
    <source>
        <dbReference type="EMBL" id="OBX77085.1"/>
    </source>
</evidence>
<comment type="pathway">
    <text evidence="1 7 8">Purine metabolism; IMP biosynthesis via de novo pathway; N(1)-(5-phospho-D-ribosyl)glycinamide from 5-phospho-alpha-D-ribose 1-diphosphate: step 1/2.</text>
</comment>
<reference evidence="12 13" key="1">
    <citation type="submission" date="2016-06" db="EMBL/GenBank/DDBJ databases">
        <title>Draft genome of Moraxella atlantae CCUG 59586.</title>
        <authorList>
            <person name="Salva-Serra F."/>
            <person name="Engstrom-Jakobsson H."/>
            <person name="Thorell K."/>
            <person name="Gonzales-Siles L."/>
            <person name="Karlsson R."/>
            <person name="Boulund F."/>
            <person name="Engstrand L."/>
            <person name="Kristiansson E."/>
            <person name="Moore E."/>
        </authorList>
    </citation>
    <scope>NUCLEOTIDE SEQUENCE [LARGE SCALE GENOMIC DNA]</scope>
    <source>
        <strain evidence="12 13">CCUG 59586</strain>
    </source>
</reference>
<dbReference type="GO" id="GO:0009113">
    <property type="term" value="P:purine nucleobase biosynthetic process"/>
    <property type="evidence" value="ECO:0007669"/>
    <property type="project" value="UniProtKB-UniRule"/>
</dbReference>
<protein>
    <recommendedName>
        <fullName evidence="7">Amidophosphoribosyltransferase</fullName>
        <shortName evidence="7">ATase</shortName>
        <ecNumber evidence="7">2.4.2.14</ecNumber>
    </recommendedName>
    <alternativeName>
        <fullName evidence="7">Glutamine phosphoribosylpyrophosphate amidotransferase</fullName>
        <shortName evidence="7">GPATase</shortName>
    </alternativeName>
</protein>
<evidence type="ECO:0000259" key="11">
    <source>
        <dbReference type="PROSITE" id="PS51278"/>
    </source>
</evidence>
<dbReference type="SUPFAM" id="SSF53271">
    <property type="entry name" value="PRTase-like"/>
    <property type="match status" value="1"/>
</dbReference>
<evidence type="ECO:0000256" key="2">
    <source>
        <dbReference type="ARBA" id="ARBA00010138"/>
    </source>
</evidence>
<dbReference type="EC" id="2.4.2.14" evidence="7"/>
<comment type="caution">
    <text evidence="12">The sequence shown here is derived from an EMBL/GenBank/DDBJ whole genome shotgun (WGS) entry which is preliminary data.</text>
</comment>
<dbReference type="HAMAP" id="MF_01931">
    <property type="entry name" value="PurF"/>
    <property type="match status" value="1"/>
</dbReference>
<evidence type="ECO:0000256" key="9">
    <source>
        <dbReference type="PIRSR" id="PIRSR000485-1"/>
    </source>
</evidence>
<evidence type="ECO:0000256" key="6">
    <source>
        <dbReference type="ARBA" id="ARBA00022962"/>
    </source>
</evidence>
<dbReference type="InterPro" id="IPR029055">
    <property type="entry name" value="Ntn_hydrolases_N"/>
</dbReference>
<evidence type="ECO:0000256" key="8">
    <source>
        <dbReference type="PIRNR" id="PIRNR000485"/>
    </source>
</evidence>
<organism evidence="12 13">
    <name type="scientific">Faucicola atlantae</name>
    <dbReference type="NCBI Taxonomy" id="34059"/>
    <lineage>
        <taxon>Bacteria</taxon>
        <taxon>Pseudomonadati</taxon>
        <taxon>Pseudomonadota</taxon>
        <taxon>Gammaproteobacteria</taxon>
        <taxon>Moraxellales</taxon>
        <taxon>Moraxellaceae</taxon>
        <taxon>Faucicola</taxon>
    </lineage>
</organism>
<keyword evidence="7 10" id="KW-0460">Magnesium</keyword>
<feature type="binding site" evidence="7 10">
    <location>
        <position position="305"/>
    </location>
    <ligand>
        <name>Mg(2+)</name>
        <dbReference type="ChEBI" id="CHEBI:18420"/>
    </ligand>
</feature>
<dbReference type="PANTHER" id="PTHR11907">
    <property type="entry name" value="AMIDOPHOSPHORIBOSYLTRANSFERASE"/>
    <property type="match status" value="1"/>
</dbReference>
<dbReference type="NCBIfam" id="TIGR01134">
    <property type="entry name" value="purF"/>
    <property type="match status" value="1"/>
</dbReference>
<dbReference type="InterPro" id="IPR017932">
    <property type="entry name" value="GATase_2_dom"/>
</dbReference>
<keyword evidence="4 7" id="KW-0808">Transferase</keyword>
<dbReference type="GO" id="GO:0000287">
    <property type="term" value="F:magnesium ion binding"/>
    <property type="evidence" value="ECO:0007669"/>
    <property type="project" value="UniProtKB-UniRule"/>
</dbReference>
<dbReference type="UniPathway" id="UPA00074">
    <property type="reaction ID" value="UER00124"/>
</dbReference>
<evidence type="ECO:0000256" key="1">
    <source>
        <dbReference type="ARBA" id="ARBA00005209"/>
    </source>
</evidence>
<evidence type="ECO:0000256" key="7">
    <source>
        <dbReference type="HAMAP-Rule" id="MF_01931"/>
    </source>
</evidence>
<dbReference type="CDD" id="cd00715">
    <property type="entry name" value="GPATase_N"/>
    <property type="match status" value="1"/>
</dbReference>
<comment type="function">
    <text evidence="7">Catalyzes the formation of phosphoribosylamine from phosphoribosylpyrophosphate (PRPP) and glutamine.</text>
</comment>
<dbReference type="Pfam" id="PF00156">
    <property type="entry name" value="Pribosyltran"/>
    <property type="match status" value="1"/>
</dbReference>
<dbReference type="InterPro" id="IPR005854">
    <property type="entry name" value="PurF"/>
</dbReference>
<dbReference type="PROSITE" id="PS51278">
    <property type="entry name" value="GATASE_TYPE_2"/>
    <property type="match status" value="1"/>
</dbReference>
<accession>A0A1B8QBH6</accession>
<dbReference type="PIRSF" id="PIRSF000485">
    <property type="entry name" value="Amd_phspho_trans"/>
    <property type="match status" value="1"/>
</dbReference>
<dbReference type="InterPro" id="IPR035584">
    <property type="entry name" value="PurF_N"/>
</dbReference>
<feature type="active site" description="Nucleophile" evidence="7 9">
    <location>
        <position position="2"/>
    </location>
</feature>
<comment type="cofactor">
    <cofactor evidence="7 10">
        <name>Mg(2+)</name>
        <dbReference type="ChEBI" id="CHEBI:18420"/>
    </cofactor>
    <text evidence="7 10">Binds 1 Mg(2+) ion per subunit.</text>
</comment>
<comment type="catalytic activity">
    <reaction evidence="7 8">
        <text>5-phospho-beta-D-ribosylamine + L-glutamate + diphosphate = 5-phospho-alpha-D-ribose 1-diphosphate + L-glutamine + H2O</text>
        <dbReference type="Rhea" id="RHEA:14905"/>
        <dbReference type="ChEBI" id="CHEBI:15377"/>
        <dbReference type="ChEBI" id="CHEBI:29985"/>
        <dbReference type="ChEBI" id="CHEBI:33019"/>
        <dbReference type="ChEBI" id="CHEBI:58017"/>
        <dbReference type="ChEBI" id="CHEBI:58359"/>
        <dbReference type="ChEBI" id="CHEBI:58681"/>
        <dbReference type="EC" id="2.4.2.14"/>
    </reaction>
</comment>
<keyword evidence="13" id="KW-1185">Reference proteome</keyword>
<evidence type="ECO:0000256" key="5">
    <source>
        <dbReference type="ARBA" id="ARBA00022755"/>
    </source>
</evidence>
<evidence type="ECO:0000256" key="10">
    <source>
        <dbReference type="PIRSR" id="PIRSR000485-2"/>
    </source>
</evidence>
<feature type="binding site" evidence="7 10">
    <location>
        <position position="367"/>
    </location>
    <ligand>
        <name>Mg(2+)</name>
        <dbReference type="ChEBI" id="CHEBI:18420"/>
    </ligand>
</feature>
<dbReference type="Proteomes" id="UP000092616">
    <property type="component" value="Unassembled WGS sequence"/>
</dbReference>
<keyword evidence="3 7" id="KW-0328">Glycosyltransferase</keyword>
<keyword evidence="7 10" id="KW-0479">Metal-binding</keyword>
<proteinExistence type="inferred from homology"/>
<gene>
    <name evidence="7" type="primary">purF</name>
    <name evidence="12" type="ORF">A9306_01160</name>
</gene>
<evidence type="ECO:0000256" key="4">
    <source>
        <dbReference type="ARBA" id="ARBA00022679"/>
    </source>
</evidence>
<feature type="domain" description="Glutamine amidotransferase type-2" evidence="11">
    <location>
        <begin position="2"/>
        <end position="235"/>
    </location>
</feature>
<comment type="similarity">
    <text evidence="2 7 8">In the C-terminal section; belongs to the purine/pyrimidine phosphoribosyltransferase family.</text>
</comment>
<keyword evidence="6 7" id="KW-0315">Glutamine amidotransferase</keyword>
<evidence type="ECO:0000256" key="3">
    <source>
        <dbReference type="ARBA" id="ARBA00022676"/>
    </source>
</evidence>
<dbReference type="GO" id="GO:0004044">
    <property type="term" value="F:amidophosphoribosyltransferase activity"/>
    <property type="evidence" value="ECO:0007669"/>
    <property type="project" value="UniProtKB-UniRule"/>
</dbReference>
<keyword evidence="5 7" id="KW-0658">Purine biosynthesis</keyword>
<dbReference type="AlphaFoldDB" id="A0A1B8QBH6"/>
<dbReference type="InterPro" id="IPR029057">
    <property type="entry name" value="PRTase-like"/>
</dbReference>
<comment type="caution">
    <text evidence="7">Lacks conserved residue(s) required for the propagation of feature annotation.</text>
</comment>
<dbReference type="Gene3D" id="3.40.50.2020">
    <property type="match status" value="1"/>
</dbReference>
<dbReference type="InterPro" id="IPR000836">
    <property type="entry name" value="PRTase_dom"/>
</dbReference>
<sequence>MCGVVGIVAHSPVNQLLYDALTMLQHRGQDAAGIVTCKDGRLFLRKENGMVRDVFLTRHMMRLVGDLGIGHVRYPTAGTSSSAEAQPFYVNSPYGITLAHNGNLTNALEIAAELYDEDMRHINTNSDSEVLLNVLAHEMQKLGKQHPTPEDIFDATTAVYGRIEGAYAVVAMITGYGILAFRDPNGIRPLIYGERLAEDGGTEYMVASESVALTAAGFNVVRDIHPGEAIFLTESGQLFSRQCVEAKVFAPCIFEYVYFARPDSIMDNISVYKARMRMGEKLAQKIKREWGEAHGIDVVIPIPDTSRTSAMELAQHLGVKYREGFMKNRYIGRTFIMPGQKQRKKSVRQKLSAVPLEFKNKNVLLVDDSIVRGTTCHEIIQMARDAGAKQVFFASAAPPVRYPNVYGIDMPARSELIASGHSVEEVCQMIGADRLIYQDLDDLIDAVQDKHSPVKQFDCSVFNGQYVAGNIDEAYLELLQRKRSEQAKQKSAGVQVIADTPVDMMGVHTEG</sequence>
<dbReference type="Gene3D" id="3.60.20.10">
    <property type="entry name" value="Glutamine Phosphoribosylpyrophosphate, subunit 1, domain 1"/>
    <property type="match status" value="1"/>
</dbReference>
<dbReference type="EMBL" id="LZNA01000056">
    <property type="protein sequence ID" value="OBX77085.1"/>
    <property type="molecule type" value="Genomic_DNA"/>
</dbReference>
<feature type="binding site" evidence="7 10">
    <location>
        <position position="368"/>
    </location>
    <ligand>
        <name>Mg(2+)</name>
        <dbReference type="ChEBI" id="CHEBI:18420"/>
    </ligand>
</feature>
<name>A0A1B8QBH6_9GAMM</name>
<dbReference type="CDD" id="cd06223">
    <property type="entry name" value="PRTases_typeI"/>
    <property type="match status" value="1"/>
</dbReference>
<evidence type="ECO:0000313" key="13">
    <source>
        <dbReference type="Proteomes" id="UP000092616"/>
    </source>
</evidence>
<dbReference type="SUPFAM" id="SSF56235">
    <property type="entry name" value="N-terminal nucleophile aminohydrolases (Ntn hydrolases)"/>
    <property type="match status" value="1"/>
</dbReference>
<dbReference type="RefSeq" id="WP_067338111.1">
    <property type="nucleotide sequence ID" value="NZ_LZNA01000056.1"/>
</dbReference>
<dbReference type="Pfam" id="PF13522">
    <property type="entry name" value="GATase_6"/>
    <property type="match status" value="1"/>
</dbReference>